<dbReference type="STRING" id="1229662.W3X2J2"/>
<gene>
    <name evidence="2" type="ORF">PFICI_09470</name>
</gene>
<organism evidence="2 3">
    <name type="scientific">Pestalotiopsis fici (strain W106-1 / CGMCC3.15140)</name>
    <dbReference type="NCBI Taxonomy" id="1229662"/>
    <lineage>
        <taxon>Eukaryota</taxon>
        <taxon>Fungi</taxon>
        <taxon>Dikarya</taxon>
        <taxon>Ascomycota</taxon>
        <taxon>Pezizomycotina</taxon>
        <taxon>Sordariomycetes</taxon>
        <taxon>Xylariomycetidae</taxon>
        <taxon>Amphisphaeriales</taxon>
        <taxon>Sporocadaceae</taxon>
        <taxon>Pestalotiopsis</taxon>
    </lineage>
</organism>
<feature type="compositionally biased region" description="Low complexity" evidence="1">
    <location>
        <begin position="182"/>
        <end position="193"/>
    </location>
</feature>
<evidence type="ECO:0000313" key="2">
    <source>
        <dbReference type="EMBL" id="ETS79617.1"/>
    </source>
</evidence>
<sequence>MFEVPDSKRVRRDELFNDVGNDGDAPSDAEVSLDEDAEKELRRRLNAQLSGLLDFDITAPTEPVKGSSGQVIGEAAAAEDGEEEPDELAFEFRLFRDEAPSHTVVIQQNEDKPGALGAGGFVMPRRPDAYYIAEAPDAATLEKLRYSAVSSDHLLADAGRRRWGLERPWRVLRISVSGKPLTDGSSSAVTATADDADAKKKRRPGKKRRIVLRTRAKAEKEKAEAARKFLESKEEHLKAKKQRLNREKKLKRRAKDKEKKAAAGATGDSGSVAGQGADVEMADDISDGGSAA</sequence>
<dbReference type="HOGENOM" id="CLU_051875_1_0_1"/>
<proteinExistence type="predicted"/>
<feature type="region of interest" description="Disordered" evidence="1">
    <location>
        <begin position="231"/>
        <end position="292"/>
    </location>
</feature>
<feature type="region of interest" description="Disordered" evidence="1">
    <location>
        <begin position="57"/>
        <end position="84"/>
    </location>
</feature>
<feature type="compositionally biased region" description="Acidic residues" evidence="1">
    <location>
        <begin position="25"/>
        <end position="36"/>
    </location>
</feature>
<evidence type="ECO:0000256" key="1">
    <source>
        <dbReference type="SAM" id="MobiDB-lite"/>
    </source>
</evidence>
<protein>
    <submittedName>
        <fullName evidence="2">Uncharacterized protein</fullName>
    </submittedName>
</protein>
<dbReference type="OMA" id="WRVIHLK"/>
<evidence type="ECO:0000313" key="3">
    <source>
        <dbReference type="Proteomes" id="UP000030651"/>
    </source>
</evidence>
<dbReference type="GeneID" id="19274483"/>
<dbReference type="Pfam" id="PF09428">
    <property type="entry name" value="DUF2011"/>
    <property type="match status" value="1"/>
</dbReference>
<dbReference type="AlphaFoldDB" id="W3X2J2"/>
<reference evidence="3" key="1">
    <citation type="journal article" date="2015" name="BMC Genomics">
        <title>Genomic and transcriptomic analysis of the endophytic fungus Pestalotiopsis fici reveals its lifestyle and high potential for synthesis of natural products.</title>
        <authorList>
            <person name="Wang X."/>
            <person name="Zhang X."/>
            <person name="Liu L."/>
            <person name="Xiang M."/>
            <person name="Wang W."/>
            <person name="Sun X."/>
            <person name="Che Y."/>
            <person name="Guo L."/>
            <person name="Liu G."/>
            <person name="Guo L."/>
            <person name="Wang C."/>
            <person name="Yin W.B."/>
            <person name="Stadler M."/>
            <person name="Zhang X."/>
            <person name="Liu X."/>
        </authorList>
    </citation>
    <scope>NUCLEOTIDE SEQUENCE [LARGE SCALE GENOMIC DNA]</scope>
    <source>
        <strain evidence="3">W106-1 / CGMCC3.15140</strain>
    </source>
</reference>
<feature type="region of interest" description="Disordered" evidence="1">
    <location>
        <begin position="1"/>
        <end position="36"/>
    </location>
</feature>
<feature type="compositionally biased region" description="Basic and acidic residues" evidence="1">
    <location>
        <begin position="1"/>
        <end position="15"/>
    </location>
</feature>
<dbReference type="OrthoDB" id="5425061at2759"/>
<dbReference type="Proteomes" id="UP000030651">
    <property type="component" value="Unassembled WGS sequence"/>
</dbReference>
<dbReference type="eggNOG" id="ENOG502SH2S">
    <property type="taxonomic scope" value="Eukaryota"/>
</dbReference>
<dbReference type="InterPro" id="IPR018555">
    <property type="entry name" value="C630.06c-like"/>
</dbReference>
<keyword evidence="3" id="KW-1185">Reference proteome</keyword>
<dbReference type="RefSeq" id="XP_007836242.1">
    <property type="nucleotide sequence ID" value="XM_007838051.1"/>
</dbReference>
<dbReference type="KEGG" id="pfy:PFICI_09470"/>
<dbReference type="EMBL" id="KI912114">
    <property type="protein sequence ID" value="ETS79617.1"/>
    <property type="molecule type" value="Genomic_DNA"/>
</dbReference>
<name>W3X2J2_PESFW</name>
<feature type="region of interest" description="Disordered" evidence="1">
    <location>
        <begin position="179"/>
        <end position="206"/>
    </location>
</feature>
<dbReference type="InParanoid" id="W3X2J2"/>
<feature type="compositionally biased region" description="Basic residues" evidence="1">
    <location>
        <begin position="238"/>
        <end position="254"/>
    </location>
</feature>
<accession>W3X2J2</accession>